<dbReference type="EMBL" id="CAEKKB010000002">
    <property type="protein sequence ID" value="CAB4301900.1"/>
    <property type="molecule type" value="Genomic_DNA"/>
</dbReference>
<sequence length="54" mass="6040">MQHGDYTSAPYYYQYPPLQNPKPNPIPNPELGMPNAQVGLGWDRLVQNEPTVAA</sequence>
<accession>A0A6J5WJK6</accession>
<dbReference type="Proteomes" id="UP000507245">
    <property type="component" value="Unassembled WGS sequence"/>
</dbReference>
<gene>
    <name evidence="2" type="ORF">ORAREDHAP_LOCUS17468</name>
</gene>
<organism evidence="2 3">
    <name type="scientific">Prunus armeniaca</name>
    <name type="common">Apricot</name>
    <name type="synonym">Armeniaca vulgaris</name>
    <dbReference type="NCBI Taxonomy" id="36596"/>
    <lineage>
        <taxon>Eukaryota</taxon>
        <taxon>Viridiplantae</taxon>
        <taxon>Streptophyta</taxon>
        <taxon>Embryophyta</taxon>
        <taxon>Tracheophyta</taxon>
        <taxon>Spermatophyta</taxon>
        <taxon>Magnoliopsida</taxon>
        <taxon>eudicotyledons</taxon>
        <taxon>Gunneridae</taxon>
        <taxon>Pentapetalae</taxon>
        <taxon>rosids</taxon>
        <taxon>fabids</taxon>
        <taxon>Rosales</taxon>
        <taxon>Rosaceae</taxon>
        <taxon>Amygdaloideae</taxon>
        <taxon>Amygdaleae</taxon>
        <taxon>Prunus</taxon>
    </lineage>
</organism>
<protein>
    <submittedName>
        <fullName evidence="2">Uncharacterized protein</fullName>
    </submittedName>
</protein>
<dbReference type="AlphaFoldDB" id="A0A6J5WJK6"/>
<reference evidence="3" key="1">
    <citation type="journal article" date="2020" name="Genome Biol.">
        <title>Gamete binning: chromosome-level and haplotype-resolved genome assembly enabled by high-throughput single-cell sequencing of gamete genomes.</title>
        <authorList>
            <person name="Campoy J.A."/>
            <person name="Sun H."/>
            <person name="Goel M."/>
            <person name="Jiao W.-B."/>
            <person name="Folz-Donahue K."/>
            <person name="Wang N."/>
            <person name="Rubio M."/>
            <person name="Liu C."/>
            <person name="Kukat C."/>
            <person name="Ruiz D."/>
            <person name="Huettel B."/>
            <person name="Schneeberger K."/>
        </authorList>
    </citation>
    <scope>NUCLEOTIDE SEQUENCE [LARGE SCALE GENOMIC DNA]</scope>
    <source>
        <strain evidence="3">cv. Rojo Pasion</strain>
    </source>
</reference>
<evidence type="ECO:0000313" key="3">
    <source>
        <dbReference type="Proteomes" id="UP000507245"/>
    </source>
</evidence>
<keyword evidence="3" id="KW-1185">Reference proteome</keyword>
<feature type="compositionally biased region" description="Pro residues" evidence="1">
    <location>
        <begin position="18"/>
        <end position="28"/>
    </location>
</feature>
<evidence type="ECO:0000256" key="1">
    <source>
        <dbReference type="SAM" id="MobiDB-lite"/>
    </source>
</evidence>
<proteinExistence type="predicted"/>
<name>A0A6J5WJK6_PRUAR</name>
<evidence type="ECO:0000313" key="2">
    <source>
        <dbReference type="EMBL" id="CAB4301900.1"/>
    </source>
</evidence>
<feature type="region of interest" description="Disordered" evidence="1">
    <location>
        <begin position="1"/>
        <end position="35"/>
    </location>
</feature>